<comment type="similarity">
    <text evidence="2">Belongs to the LpxB family.</text>
</comment>
<keyword evidence="5" id="KW-0444">Lipid biosynthesis</keyword>
<dbReference type="GO" id="GO:0016020">
    <property type="term" value="C:membrane"/>
    <property type="evidence" value="ECO:0007669"/>
    <property type="project" value="GOC"/>
</dbReference>
<evidence type="ECO:0000256" key="6">
    <source>
        <dbReference type="ARBA" id="ARBA00022556"/>
    </source>
</evidence>
<dbReference type="Proteomes" id="UP000295678">
    <property type="component" value="Unassembled WGS sequence"/>
</dbReference>
<dbReference type="GO" id="GO:0008915">
    <property type="term" value="F:lipid-A-disaccharide synthase activity"/>
    <property type="evidence" value="ECO:0007669"/>
    <property type="project" value="UniProtKB-UniRule"/>
</dbReference>
<dbReference type="InterPro" id="IPR003835">
    <property type="entry name" value="Glyco_trans_19"/>
</dbReference>
<reference evidence="12 13" key="1">
    <citation type="submission" date="2019-03" db="EMBL/GenBank/DDBJ databases">
        <title>Genomic Encyclopedia of Type Strains, Phase IV (KMG-IV): sequencing the most valuable type-strain genomes for metagenomic binning, comparative biology and taxonomic classification.</title>
        <authorList>
            <person name="Goeker M."/>
        </authorList>
    </citation>
    <scope>NUCLEOTIDE SEQUENCE [LARGE SCALE GENOMIC DNA]</scope>
    <source>
        <strain evidence="12 13">DSM 19345</strain>
    </source>
</reference>
<evidence type="ECO:0000256" key="10">
    <source>
        <dbReference type="ARBA" id="ARBA00048975"/>
    </source>
</evidence>
<evidence type="ECO:0000256" key="3">
    <source>
        <dbReference type="ARBA" id="ARBA00012687"/>
    </source>
</evidence>
<keyword evidence="9" id="KW-0443">Lipid metabolism</keyword>
<evidence type="ECO:0000256" key="2">
    <source>
        <dbReference type="ARBA" id="ARBA00007868"/>
    </source>
</evidence>
<evidence type="ECO:0000256" key="5">
    <source>
        <dbReference type="ARBA" id="ARBA00022516"/>
    </source>
</evidence>
<accession>A0A4R3MGC4</accession>
<dbReference type="SUPFAM" id="SSF53756">
    <property type="entry name" value="UDP-Glycosyltransferase/glycogen phosphorylase"/>
    <property type="match status" value="1"/>
</dbReference>
<evidence type="ECO:0000313" key="12">
    <source>
        <dbReference type="EMBL" id="TCT12596.1"/>
    </source>
</evidence>
<organism evidence="12 13">
    <name type="scientific">Tepidamorphus gemmatus</name>
    <dbReference type="NCBI Taxonomy" id="747076"/>
    <lineage>
        <taxon>Bacteria</taxon>
        <taxon>Pseudomonadati</taxon>
        <taxon>Pseudomonadota</taxon>
        <taxon>Alphaproteobacteria</taxon>
        <taxon>Hyphomicrobiales</taxon>
        <taxon>Tepidamorphaceae</taxon>
        <taxon>Tepidamorphus</taxon>
    </lineage>
</organism>
<comment type="catalytic activity">
    <reaction evidence="10">
        <text>a lipid X + a UDP-2-N,3-O-bis[(3R)-3-hydroxyacyl]-alpha-D-glucosamine = a lipid A disaccharide + UDP + H(+)</text>
        <dbReference type="Rhea" id="RHEA:67828"/>
        <dbReference type="ChEBI" id="CHEBI:15378"/>
        <dbReference type="ChEBI" id="CHEBI:58223"/>
        <dbReference type="ChEBI" id="CHEBI:137748"/>
        <dbReference type="ChEBI" id="CHEBI:176338"/>
        <dbReference type="ChEBI" id="CHEBI:176343"/>
        <dbReference type="EC" id="2.4.1.182"/>
    </reaction>
</comment>
<dbReference type="OrthoDB" id="9801642at2"/>
<evidence type="ECO:0000256" key="7">
    <source>
        <dbReference type="ARBA" id="ARBA00022676"/>
    </source>
</evidence>
<dbReference type="EMBL" id="SMAK01000002">
    <property type="protein sequence ID" value="TCT12596.1"/>
    <property type="molecule type" value="Genomic_DNA"/>
</dbReference>
<dbReference type="AlphaFoldDB" id="A0A4R3MGC4"/>
<evidence type="ECO:0000256" key="4">
    <source>
        <dbReference type="ARBA" id="ARBA00020902"/>
    </source>
</evidence>
<dbReference type="RefSeq" id="WP_132805367.1">
    <property type="nucleotide sequence ID" value="NZ_SMAK01000002.1"/>
</dbReference>
<evidence type="ECO:0000256" key="8">
    <source>
        <dbReference type="ARBA" id="ARBA00022679"/>
    </source>
</evidence>
<dbReference type="EC" id="2.4.1.182" evidence="3 11"/>
<dbReference type="GO" id="GO:0005543">
    <property type="term" value="F:phospholipid binding"/>
    <property type="evidence" value="ECO:0007669"/>
    <property type="project" value="TreeGrafter"/>
</dbReference>
<evidence type="ECO:0000256" key="11">
    <source>
        <dbReference type="NCBIfam" id="TIGR00215"/>
    </source>
</evidence>
<dbReference type="GO" id="GO:0009245">
    <property type="term" value="P:lipid A biosynthetic process"/>
    <property type="evidence" value="ECO:0007669"/>
    <property type="project" value="UniProtKB-UniRule"/>
</dbReference>
<comment type="function">
    <text evidence="1">Condensation of UDP-2,3-diacylglucosamine and 2,3-diacylglucosamine-1-phosphate to form lipid A disaccharide, a precursor of lipid A, a phosphorylated glycolipid that anchors the lipopolysaccharide to the outer membrane of the cell.</text>
</comment>
<keyword evidence="8" id="KW-0808">Transferase</keyword>
<dbReference type="PANTHER" id="PTHR30372">
    <property type="entry name" value="LIPID-A-DISACCHARIDE SYNTHASE"/>
    <property type="match status" value="1"/>
</dbReference>
<evidence type="ECO:0000256" key="1">
    <source>
        <dbReference type="ARBA" id="ARBA00002056"/>
    </source>
</evidence>
<name>A0A4R3MGC4_9HYPH</name>
<comment type="caution">
    <text evidence="12">The sequence shown here is derived from an EMBL/GenBank/DDBJ whole genome shotgun (WGS) entry which is preliminary data.</text>
</comment>
<keyword evidence="7" id="KW-0328">Glycosyltransferase</keyword>
<evidence type="ECO:0000313" key="13">
    <source>
        <dbReference type="Proteomes" id="UP000295678"/>
    </source>
</evidence>
<dbReference type="NCBIfam" id="TIGR00215">
    <property type="entry name" value="lpxB"/>
    <property type="match status" value="1"/>
</dbReference>
<proteinExistence type="inferred from homology"/>
<keyword evidence="6" id="KW-0441">Lipid A biosynthesis</keyword>
<protein>
    <recommendedName>
        <fullName evidence="4 11">Lipid-A-disaccharide synthase</fullName>
        <ecNumber evidence="3 11">2.4.1.182</ecNumber>
    </recommendedName>
</protein>
<sequence length="390" mass="42230">MSLPGPGAEASPLRVALIAGEPSGDHLGAGLMRALRRRTGGSVVFAGIGGPEMEREGLASAFPLAEIAVMGPIAILSRLPRLVRRVYETVDHVVAFRPDILVIIDSPEFTHPVARRVRLRLPGLPVVNYVSPTVWAWRSWRARRMRAYVDHVLAIFPFEPAVHARLGGPPCTYVGHPVVERLALLPPPDARPAADDSPILIVLPGSRASEIDRLLPVFGETLQRLKAGGRRFRAVLPAVAHLRQRIADEVGQWSIPVEIVDGERAKWRAFGQGRVALAASGTVTLELAMAGVPMVVGYRLDRLTAALRWIVRIHSVVMANLVIGENAFPEFIQKGCDAATLAAALDPLFDDTPDRRAQIEATGRVRRATLIEGEPPSERAAGLVLGLLGR</sequence>
<dbReference type="Pfam" id="PF02684">
    <property type="entry name" value="LpxB"/>
    <property type="match status" value="1"/>
</dbReference>
<gene>
    <name evidence="12" type="ORF">EDC22_102281</name>
</gene>
<evidence type="ECO:0000256" key="9">
    <source>
        <dbReference type="ARBA" id="ARBA00023098"/>
    </source>
</evidence>
<dbReference type="PANTHER" id="PTHR30372:SF4">
    <property type="entry name" value="LIPID-A-DISACCHARIDE SYNTHASE, MITOCHONDRIAL-RELATED"/>
    <property type="match status" value="1"/>
</dbReference>
<keyword evidence="13" id="KW-1185">Reference proteome</keyword>